<evidence type="ECO:0000256" key="1">
    <source>
        <dbReference type="SAM" id="Phobius"/>
    </source>
</evidence>
<feature type="transmembrane region" description="Helical" evidence="1">
    <location>
        <begin position="82"/>
        <end position="100"/>
    </location>
</feature>
<dbReference type="RefSeq" id="WP_055472791.1">
    <property type="nucleotide sequence ID" value="NZ_JBIRWE010000006.1"/>
</dbReference>
<feature type="transmembrane region" description="Helical" evidence="1">
    <location>
        <begin position="56"/>
        <end position="76"/>
    </location>
</feature>
<dbReference type="Proteomes" id="UP001611548">
    <property type="component" value="Unassembled WGS sequence"/>
</dbReference>
<keyword evidence="1" id="KW-1133">Transmembrane helix</keyword>
<keyword evidence="3" id="KW-1185">Reference proteome</keyword>
<keyword evidence="1" id="KW-0812">Transmembrane</keyword>
<proteinExistence type="predicted"/>
<evidence type="ECO:0000313" key="2">
    <source>
        <dbReference type="EMBL" id="MFI1965793.1"/>
    </source>
</evidence>
<sequence>MAPSSPPPPNRPTELSPGNRTETVLSAFLLIHFAGFLYLFVADARHSGTLADIGQVLHWASGVGVLATIILTRIALPSWRSGFDWIFAALWTALTVLTWANGGL</sequence>
<reference evidence="2 3" key="1">
    <citation type="submission" date="2024-10" db="EMBL/GenBank/DDBJ databases">
        <title>The Natural Products Discovery Center: Release of the First 8490 Sequenced Strains for Exploring Actinobacteria Biosynthetic Diversity.</title>
        <authorList>
            <person name="Kalkreuter E."/>
            <person name="Kautsar S.A."/>
            <person name="Yang D."/>
            <person name="Bader C.D."/>
            <person name="Teijaro C.N."/>
            <person name="Fluegel L."/>
            <person name="Davis C.M."/>
            <person name="Simpson J.R."/>
            <person name="Lauterbach L."/>
            <person name="Steele A.D."/>
            <person name="Gui C."/>
            <person name="Meng S."/>
            <person name="Li G."/>
            <person name="Viehrig K."/>
            <person name="Ye F."/>
            <person name="Su P."/>
            <person name="Kiefer A.F."/>
            <person name="Nichols A."/>
            <person name="Cepeda A.J."/>
            <person name="Yan W."/>
            <person name="Fan B."/>
            <person name="Jiang Y."/>
            <person name="Adhikari A."/>
            <person name="Zheng C.-J."/>
            <person name="Schuster L."/>
            <person name="Cowan T.M."/>
            <person name="Smanski M.J."/>
            <person name="Chevrette M.G."/>
            <person name="De Carvalho L.P.S."/>
            <person name="Shen B."/>
        </authorList>
    </citation>
    <scope>NUCLEOTIDE SEQUENCE [LARGE SCALE GENOMIC DNA]</scope>
    <source>
        <strain evidence="2 3">NPDC020327</strain>
    </source>
</reference>
<accession>A0ABW7UTJ1</accession>
<feature type="transmembrane region" description="Helical" evidence="1">
    <location>
        <begin position="24"/>
        <end position="44"/>
    </location>
</feature>
<comment type="caution">
    <text evidence="2">The sequence shown here is derived from an EMBL/GenBank/DDBJ whole genome shotgun (WGS) entry which is preliminary data.</text>
</comment>
<evidence type="ECO:0000313" key="3">
    <source>
        <dbReference type="Proteomes" id="UP001611548"/>
    </source>
</evidence>
<name>A0ABW7UTJ1_9ACTN</name>
<gene>
    <name evidence="2" type="ORF">ACH429_17075</name>
</gene>
<protein>
    <submittedName>
        <fullName evidence="2">Uncharacterized protein</fullName>
    </submittedName>
</protein>
<keyword evidence="1" id="KW-0472">Membrane</keyword>
<dbReference type="EMBL" id="JBIRWE010000006">
    <property type="protein sequence ID" value="MFI1965793.1"/>
    <property type="molecule type" value="Genomic_DNA"/>
</dbReference>
<organism evidence="2 3">
    <name type="scientific">Streptomyces pathocidini</name>
    <dbReference type="NCBI Taxonomy" id="1650571"/>
    <lineage>
        <taxon>Bacteria</taxon>
        <taxon>Bacillati</taxon>
        <taxon>Actinomycetota</taxon>
        <taxon>Actinomycetes</taxon>
        <taxon>Kitasatosporales</taxon>
        <taxon>Streptomycetaceae</taxon>
        <taxon>Streptomyces</taxon>
    </lineage>
</organism>